<proteinExistence type="predicted"/>
<reference evidence="1 2" key="1">
    <citation type="journal article" date="2016" name="Genome Announc.">
        <title>Complete Genome Sequence of Methylobacterium populi P-1M, Isolated from Pink-Pigmented Household Biofilm.</title>
        <authorList>
            <person name="Morohoshi T."/>
            <person name="Ikeda T."/>
        </authorList>
    </citation>
    <scope>NUCLEOTIDE SEQUENCE [LARGE SCALE GENOMIC DNA]</scope>
    <source>
        <strain evidence="1 2">P-1M</strain>
    </source>
</reference>
<gene>
    <name evidence="1" type="ORF">MPPM_2552</name>
</gene>
<dbReference type="Proteomes" id="UP000218288">
    <property type="component" value="Chromosome"/>
</dbReference>
<organism evidence="1 2">
    <name type="scientific">Methylorubrum populi</name>
    <dbReference type="NCBI Taxonomy" id="223967"/>
    <lineage>
        <taxon>Bacteria</taxon>
        <taxon>Pseudomonadati</taxon>
        <taxon>Pseudomonadota</taxon>
        <taxon>Alphaproteobacteria</taxon>
        <taxon>Hyphomicrobiales</taxon>
        <taxon>Methylobacteriaceae</taxon>
        <taxon>Methylorubrum</taxon>
    </lineage>
</organism>
<dbReference type="EMBL" id="AP014809">
    <property type="protein sequence ID" value="BAU91157.1"/>
    <property type="molecule type" value="Genomic_DNA"/>
</dbReference>
<dbReference type="RefSeq" id="WP_157914174.1">
    <property type="nucleotide sequence ID" value="NZ_AP014809.1"/>
</dbReference>
<evidence type="ECO:0000313" key="1">
    <source>
        <dbReference type="EMBL" id="BAU91157.1"/>
    </source>
</evidence>
<sequence length="142" mass="14287">MSLATLKARVAALQAGSQTPAPPSDPVVLTSVLNAALAGKVTADPNGQVRTDRYAAASITGGKFADPRRSQFLAALEATGAGRIATCRDAVPSDVGSAINIAWNGAALVTASGPLAQHVKTTLSLTDAQLAAIIADALTRPE</sequence>
<name>A0A160PDL2_9HYPH</name>
<protein>
    <submittedName>
        <fullName evidence="1">Uncharacterized protein</fullName>
    </submittedName>
</protein>
<accession>A0A160PDL2</accession>
<dbReference type="AlphaFoldDB" id="A0A160PDL2"/>
<dbReference type="OrthoDB" id="9804721at2"/>
<evidence type="ECO:0000313" key="2">
    <source>
        <dbReference type="Proteomes" id="UP000218288"/>
    </source>
</evidence>